<accession>A0ABV6YZF1</accession>
<evidence type="ECO:0000256" key="11">
    <source>
        <dbReference type="PROSITE-ProRule" id="PRU01122"/>
    </source>
</evidence>
<dbReference type="InterPro" id="IPR004815">
    <property type="entry name" value="Lon_bac/euk-typ"/>
</dbReference>
<dbReference type="PANTHER" id="PTHR10046">
    <property type="entry name" value="ATP DEPENDENT LON PROTEASE FAMILY MEMBER"/>
    <property type="match status" value="1"/>
</dbReference>
<dbReference type="InterPro" id="IPR003593">
    <property type="entry name" value="AAA+_ATPase"/>
</dbReference>
<dbReference type="InterPro" id="IPR054594">
    <property type="entry name" value="Lon_lid"/>
</dbReference>
<dbReference type="Gene3D" id="1.10.8.60">
    <property type="match status" value="1"/>
</dbReference>
<evidence type="ECO:0000256" key="3">
    <source>
        <dbReference type="ARBA" id="ARBA00022670"/>
    </source>
</evidence>
<dbReference type="InterPro" id="IPR046336">
    <property type="entry name" value="Lon_prtase_N_sf"/>
</dbReference>
<dbReference type="InterPro" id="IPR008269">
    <property type="entry name" value="Lon_proteolytic"/>
</dbReference>
<keyword evidence="3 9" id="KW-0645">Protease</keyword>
<dbReference type="InterPro" id="IPR027543">
    <property type="entry name" value="Lon_bac"/>
</dbReference>
<dbReference type="InterPro" id="IPR015947">
    <property type="entry name" value="PUA-like_sf"/>
</dbReference>
<name>A0ABV6YZF1_UNCC1</name>
<dbReference type="SMART" id="SM00464">
    <property type="entry name" value="LON"/>
    <property type="match status" value="1"/>
</dbReference>
<dbReference type="Gene3D" id="1.20.58.1480">
    <property type="match status" value="1"/>
</dbReference>
<organism evidence="15 16">
    <name type="scientific">candidate division CSSED10-310 bacterium</name>
    <dbReference type="NCBI Taxonomy" id="2855610"/>
    <lineage>
        <taxon>Bacteria</taxon>
        <taxon>Bacteria division CSSED10-310</taxon>
    </lineage>
</organism>
<comment type="function">
    <text evidence="9">ATP-dependent serine protease that mediates the selective degradation of mutant and abnormal proteins as well as certain short-lived regulatory proteins. Required for cellular homeostasis and for survival from DNA damage and developmental changes induced by stress. Degrades polypeptides processively to yield small peptide fragments that are 5 to 10 amino acids long. Binds to DNA in a double-stranded, site-specific manner.</text>
</comment>
<dbReference type="SUPFAM" id="SSF88697">
    <property type="entry name" value="PUA domain-like"/>
    <property type="match status" value="1"/>
</dbReference>
<dbReference type="InterPro" id="IPR014721">
    <property type="entry name" value="Ribsml_uS5_D2-typ_fold_subgr"/>
</dbReference>
<dbReference type="Gene3D" id="1.20.5.5270">
    <property type="match status" value="1"/>
</dbReference>
<dbReference type="Pfam" id="PF02190">
    <property type="entry name" value="LON_substr_bdg"/>
    <property type="match status" value="1"/>
</dbReference>
<keyword evidence="7 9" id="KW-0067">ATP-binding</keyword>
<dbReference type="PROSITE" id="PS01046">
    <property type="entry name" value="LON_SER"/>
    <property type="match status" value="1"/>
</dbReference>
<dbReference type="GO" id="GO:0004252">
    <property type="term" value="F:serine-type endopeptidase activity"/>
    <property type="evidence" value="ECO:0007669"/>
    <property type="project" value="UniProtKB-EC"/>
</dbReference>
<feature type="domain" description="Lon proteolytic" evidence="13">
    <location>
        <begin position="603"/>
        <end position="784"/>
    </location>
</feature>
<dbReference type="CDD" id="cd19500">
    <property type="entry name" value="RecA-like_Lon"/>
    <property type="match status" value="1"/>
</dbReference>
<evidence type="ECO:0000256" key="8">
    <source>
        <dbReference type="ARBA" id="ARBA00023016"/>
    </source>
</evidence>
<dbReference type="SUPFAM" id="SSF54211">
    <property type="entry name" value="Ribosomal protein S5 domain 2-like"/>
    <property type="match status" value="1"/>
</dbReference>
<evidence type="ECO:0000313" key="16">
    <source>
        <dbReference type="Proteomes" id="UP001594351"/>
    </source>
</evidence>
<reference evidence="15 16" key="1">
    <citation type="submission" date="2024-09" db="EMBL/GenBank/DDBJ databases">
        <title>Laminarin stimulates single cell rates of sulfate reduction while oxygen inhibits transcriptomic activity in coastal marine sediment.</title>
        <authorList>
            <person name="Lindsay M."/>
            <person name="Orcutt B."/>
            <person name="Emerson D."/>
            <person name="Stepanauskas R."/>
            <person name="D'Angelo T."/>
        </authorList>
    </citation>
    <scope>NUCLEOTIDE SEQUENCE [LARGE SCALE GENOMIC DNA]</scope>
    <source>
        <strain evidence="15">SAG AM-311-K15</strain>
    </source>
</reference>
<keyword evidence="8 9" id="KW-0346">Stress response</keyword>
<dbReference type="SMART" id="SM00382">
    <property type="entry name" value="AAA"/>
    <property type="match status" value="1"/>
</dbReference>
<dbReference type="PROSITE" id="PS51787">
    <property type="entry name" value="LON_N"/>
    <property type="match status" value="1"/>
</dbReference>
<dbReference type="HAMAP" id="MF_01973">
    <property type="entry name" value="lon_bact"/>
    <property type="match status" value="1"/>
</dbReference>
<comment type="similarity">
    <text evidence="9 10 11 12">Belongs to the peptidase S16 family.</text>
</comment>
<dbReference type="InterPro" id="IPR008268">
    <property type="entry name" value="Peptidase_S16_AS"/>
</dbReference>
<dbReference type="InterPro" id="IPR027065">
    <property type="entry name" value="Lon_Prtase"/>
</dbReference>
<keyword evidence="4 9" id="KW-0547">Nucleotide-binding</keyword>
<dbReference type="NCBIfam" id="TIGR00763">
    <property type="entry name" value="lon"/>
    <property type="match status" value="1"/>
</dbReference>
<dbReference type="NCBIfam" id="NF008053">
    <property type="entry name" value="PRK10787.1"/>
    <property type="match status" value="1"/>
</dbReference>
<dbReference type="Proteomes" id="UP001594351">
    <property type="component" value="Unassembled WGS sequence"/>
</dbReference>
<dbReference type="Gene3D" id="3.40.50.300">
    <property type="entry name" value="P-loop containing nucleotide triphosphate hydrolases"/>
    <property type="match status" value="1"/>
</dbReference>
<evidence type="ECO:0000256" key="1">
    <source>
        <dbReference type="ARBA" id="ARBA00004496"/>
    </source>
</evidence>
<feature type="active site" evidence="9 11">
    <location>
        <position position="690"/>
    </location>
</feature>
<dbReference type="Pfam" id="PF00004">
    <property type="entry name" value="AAA"/>
    <property type="match status" value="1"/>
</dbReference>
<dbReference type="PROSITE" id="PS51786">
    <property type="entry name" value="LON_PROTEOLYTIC"/>
    <property type="match status" value="1"/>
</dbReference>
<gene>
    <name evidence="9 15" type="primary">lon</name>
    <name evidence="15" type="ORF">ACFL27_15350</name>
</gene>
<evidence type="ECO:0000256" key="7">
    <source>
        <dbReference type="ARBA" id="ARBA00022840"/>
    </source>
</evidence>
<dbReference type="InterPro" id="IPR027417">
    <property type="entry name" value="P-loop_NTPase"/>
</dbReference>
<evidence type="ECO:0000256" key="6">
    <source>
        <dbReference type="ARBA" id="ARBA00022825"/>
    </source>
</evidence>
<dbReference type="Pfam" id="PF05362">
    <property type="entry name" value="Lon_C"/>
    <property type="match status" value="1"/>
</dbReference>
<dbReference type="InterPro" id="IPR003959">
    <property type="entry name" value="ATPase_AAA_core"/>
</dbReference>
<feature type="active site" evidence="9 11">
    <location>
        <position position="733"/>
    </location>
</feature>
<dbReference type="EC" id="3.4.21.53" evidence="9 10"/>
<comment type="catalytic activity">
    <reaction evidence="9 10 11">
        <text>Hydrolysis of proteins in presence of ATP.</text>
        <dbReference type="EC" id="3.4.21.53"/>
    </reaction>
</comment>
<evidence type="ECO:0000259" key="13">
    <source>
        <dbReference type="PROSITE" id="PS51786"/>
    </source>
</evidence>
<dbReference type="Pfam" id="PF22667">
    <property type="entry name" value="Lon_lid"/>
    <property type="match status" value="1"/>
</dbReference>
<keyword evidence="6 9" id="KW-0720">Serine protease</keyword>
<comment type="caution">
    <text evidence="15">The sequence shown here is derived from an EMBL/GenBank/DDBJ whole genome shotgun (WGS) entry which is preliminary data.</text>
</comment>
<dbReference type="Gene3D" id="2.30.130.40">
    <property type="entry name" value="LON domain-like"/>
    <property type="match status" value="1"/>
</dbReference>
<comment type="subcellular location">
    <subcellularLocation>
        <location evidence="1 9 10">Cytoplasm</location>
    </subcellularLocation>
</comment>
<dbReference type="PRINTS" id="PR00830">
    <property type="entry name" value="ENDOLAPTASE"/>
</dbReference>
<dbReference type="InterPro" id="IPR020568">
    <property type="entry name" value="Ribosomal_Su5_D2-typ_SF"/>
</dbReference>
<comment type="induction">
    <text evidence="9">By heat shock.</text>
</comment>
<evidence type="ECO:0000256" key="5">
    <source>
        <dbReference type="ARBA" id="ARBA00022801"/>
    </source>
</evidence>
<evidence type="ECO:0000256" key="2">
    <source>
        <dbReference type="ARBA" id="ARBA00022490"/>
    </source>
</evidence>
<sequence length="784" mass="89251">MIFKSKDKSKDQKEESREYPLISLKENIVLPYQVVPLVIGRLKSVKALQSALQSERRLFLVTQRDAEVKDPDLEELYTIGTIADILQHLELPDGTIKILVEGKERAKILEFDAEGDHIRAILEVYDEENEHDLEADILMKRVLNKFEEFYKIVGTIPKKTYQEIRRIKEPARLADTIISQIDGIKIEEKQKFLDTISPLSRLEILIVLLSNRIEIVTLERKIQDRVKKQIEESQREYYLNEQLKAIYQELGSKKHPVSYELQELQDKITQAKMPEDIHKRALREFDKLKNMPPMSAEGTVIRNYLDWLTSLPWSIQTEDIKDLDQAVKILDADHYGLRKVKERIIEYLAVHQLVETLKGPILCFVGPPGVGKTSLARSIARSMSKKFVRLSLGGIRDEAEIRGHRRTYIGALPGRIIQSLKKVACKNPVFLLDEVDKMSVDFRGDPAAALLEVLDPEQNHAFSDHYLEVDFDLSKVFFITTANSIHRIPYALRDRMEVIELPGYIENEKIQIAKHFLLPKQIELNGLKPGNLHLPDSTLSSIIRFYTREAGVRNLEREIASICRKVAKKVVMKGQSTRVKIYERNLNTYLDIPKFRCGEKETEDTIGMATGLAWTEVGGELMIIETTILEGKGNLILTGNMGEVMQESAKAALSYVRSRRTQLNLTSDFYKTADIHIHIPQGSVPKDGPSAGIAIATSLISALIKKPVSKDLALTGEITLRGRILPIGGLKEKVLAAHRVGIEKIIIPDDNEREQKEIPAEIRKSVEFVFARHMDTVLQIAFNK</sequence>
<dbReference type="InterPro" id="IPR003111">
    <property type="entry name" value="Lon_prtase_N"/>
</dbReference>
<evidence type="ECO:0000256" key="9">
    <source>
        <dbReference type="HAMAP-Rule" id="MF_01973"/>
    </source>
</evidence>
<dbReference type="Gene3D" id="3.30.230.10">
    <property type="match status" value="1"/>
</dbReference>
<feature type="binding site" evidence="9">
    <location>
        <begin position="366"/>
        <end position="373"/>
    </location>
    <ligand>
        <name>ATP</name>
        <dbReference type="ChEBI" id="CHEBI:30616"/>
    </ligand>
</feature>
<evidence type="ECO:0000259" key="14">
    <source>
        <dbReference type="PROSITE" id="PS51787"/>
    </source>
</evidence>
<evidence type="ECO:0000256" key="10">
    <source>
        <dbReference type="PIRNR" id="PIRNR001174"/>
    </source>
</evidence>
<proteinExistence type="evidence at transcript level"/>
<keyword evidence="5 9" id="KW-0378">Hydrolase</keyword>
<dbReference type="PIRSF" id="PIRSF001174">
    <property type="entry name" value="Lon_proteas"/>
    <property type="match status" value="1"/>
</dbReference>
<evidence type="ECO:0000313" key="15">
    <source>
        <dbReference type="EMBL" id="MFC1851565.1"/>
    </source>
</evidence>
<evidence type="ECO:0000256" key="12">
    <source>
        <dbReference type="RuleBase" id="RU000591"/>
    </source>
</evidence>
<evidence type="ECO:0000256" key="4">
    <source>
        <dbReference type="ARBA" id="ARBA00022741"/>
    </source>
</evidence>
<dbReference type="EMBL" id="JBHPBY010000201">
    <property type="protein sequence ID" value="MFC1851565.1"/>
    <property type="molecule type" value="Genomic_DNA"/>
</dbReference>
<protein>
    <recommendedName>
        <fullName evidence="9 10">Lon protease</fullName>
        <ecNumber evidence="9 10">3.4.21.53</ecNumber>
    </recommendedName>
    <alternativeName>
        <fullName evidence="9">ATP-dependent protease La</fullName>
    </alternativeName>
</protein>
<feature type="domain" description="Lon N-terminal" evidence="14">
    <location>
        <begin position="19"/>
        <end position="213"/>
    </location>
</feature>
<comment type="subunit">
    <text evidence="9 10">Homohexamer. Organized in a ring with a central cavity.</text>
</comment>
<keyword evidence="16" id="KW-1185">Reference proteome</keyword>
<keyword evidence="2 9" id="KW-0963">Cytoplasm</keyword>
<dbReference type="SUPFAM" id="SSF52540">
    <property type="entry name" value="P-loop containing nucleoside triphosphate hydrolases"/>
    <property type="match status" value="1"/>
</dbReference>